<proteinExistence type="predicted"/>
<organism evidence="2 3">
    <name type="scientific">Bradyrhizobium jicamae</name>
    <dbReference type="NCBI Taxonomy" id="280332"/>
    <lineage>
        <taxon>Bacteria</taxon>
        <taxon>Pseudomonadati</taxon>
        <taxon>Pseudomonadota</taxon>
        <taxon>Alphaproteobacteria</taxon>
        <taxon>Hyphomicrobiales</taxon>
        <taxon>Nitrobacteraceae</taxon>
        <taxon>Bradyrhizobium</taxon>
    </lineage>
</organism>
<gene>
    <name evidence="2" type="ORF">CQ12_21050</name>
</gene>
<keyword evidence="3" id="KW-1185">Reference proteome</keyword>
<dbReference type="Proteomes" id="UP000050863">
    <property type="component" value="Unassembled WGS sequence"/>
</dbReference>
<sequence>MTTINAITEVGPATAKPQFYSSFEKYWNAFLEWRQRDRLRAQLCHLTDKELADIGITRGEIDCVAWHRD</sequence>
<dbReference type="InterPro" id="IPR009506">
    <property type="entry name" value="YjiS-like"/>
</dbReference>
<comment type="caution">
    <text evidence="2">The sequence shown here is derived from an EMBL/GenBank/DDBJ whole genome shotgun (WGS) entry which is preliminary data.</text>
</comment>
<evidence type="ECO:0000313" key="2">
    <source>
        <dbReference type="EMBL" id="KRQ94095.1"/>
    </source>
</evidence>
<dbReference type="EMBL" id="LLXZ01000220">
    <property type="protein sequence ID" value="KRQ94095.1"/>
    <property type="molecule type" value="Genomic_DNA"/>
</dbReference>
<dbReference type="Pfam" id="PF06568">
    <property type="entry name" value="YjiS-like"/>
    <property type="match status" value="1"/>
</dbReference>
<protein>
    <recommendedName>
        <fullName evidence="1">YjiS-like domain-containing protein</fullName>
    </recommendedName>
</protein>
<dbReference type="AlphaFoldDB" id="A0A0R3KP11"/>
<reference evidence="2 3" key="1">
    <citation type="submission" date="2014-03" db="EMBL/GenBank/DDBJ databases">
        <title>Bradyrhizobium valentinum sp. nov., isolated from effective nodules of Lupinus mariae-josephae, a lupine endemic of basic-lime soils in Eastern Spain.</title>
        <authorList>
            <person name="Duran D."/>
            <person name="Rey L."/>
            <person name="Navarro A."/>
            <person name="Busquets A."/>
            <person name="Imperial J."/>
            <person name="Ruiz-Argueso T."/>
        </authorList>
    </citation>
    <scope>NUCLEOTIDE SEQUENCE [LARGE SCALE GENOMIC DNA]</scope>
    <source>
        <strain evidence="2 3">PAC68</strain>
    </source>
</reference>
<accession>A0A0R3KP11</accession>
<evidence type="ECO:0000259" key="1">
    <source>
        <dbReference type="Pfam" id="PF06568"/>
    </source>
</evidence>
<dbReference type="OrthoDB" id="8116725at2"/>
<name>A0A0R3KP11_9BRAD</name>
<evidence type="ECO:0000313" key="3">
    <source>
        <dbReference type="Proteomes" id="UP000050863"/>
    </source>
</evidence>
<dbReference type="RefSeq" id="WP_057840602.1">
    <property type="nucleotide sequence ID" value="NZ_LLXZ01000220.1"/>
</dbReference>
<feature type="domain" description="YjiS-like" evidence="1">
    <location>
        <begin position="29"/>
        <end position="62"/>
    </location>
</feature>